<name>A0A314ZJE8_PRUYE</name>
<sequence length="308" mass="34241">MRANKATVLTFAEKCKSILSSNWQGQLNTIKADAKGSKEDIYRSKVKYICKRGKPYIWVPEKELHNVNVIVDERSSFAVANPIPGPLASLLRSIKKSPARVALIGDVVPLTDAKVKSATEVLKEAILTEQKAISESSYTVSGVLSSSDHSCTSRSENLKEVLEGDEKYVVYKFNQRSCMYVDGNGDTHEIDQEDMNASKADPLALLSAKLIDGINQSAARRRALMLFCLTYFNTNAKDAYMLSIDRKGFEVLSKVPSPALKDGYGQFQWKQFRLSLKEEARDVEAFCRQLVEMEEEAVKEVSGHSGLA</sequence>
<dbReference type="InterPro" id="IPR037119">
    <property type="entry name" value="Haem_oxidase_HugZ-like_sf"/>
</dbReference>
<dbReference type="PANTHER" id="PTHR37375">
    <property type="entry name" value="EXPRESSED PROTEIN"/>
    <property type="match status" value="1"/>
</dbReference>
<dbReference type="PANTHER" id="PTHR37375:SF1">
    <property type="entry name" value="DUF2470 DOMAIN-CONTAINING PROTEIN"/>
    <property type="match status" value="1"/>
</dbReference>
<evidence type="ECO:0008006" key="3">
    <source>
        <dbReference type="Google" id="ProtNLM"/>
    </source>
</evidence>
<keyword evidence="2" id="KW-1185">Reference proteome</keyword>
<dbReference type="OrthoDB" id="10256706at2759"/>
<dbReference type="Gene3D" id="3.20.180.10">
    <property type="entry name" value="PNP-oxidase-like"/>
    <property type="match status" value="1"/>
</dbReference>
<comment type="caution">
    <text evidence="1">The sequence shown here is derived from an EMBL/GenBank/DDBJ whole genome shotgun (WGS) entry which is preliminary data.</text>
</comment>
<organism evidence="1 2">
    <name type="scientific">Prunus yedoensis var. nudiflora</name>
    <dbReference type="NCBI Taxonomy" id="2094558"/>
    <lineage>
        <taxon>Eukaryota</taxon>
        <taxon>Viridiplantae</taxon>
        <taxon>Streptophyta</taxon>
        <taxon>Embryophyta</taxon>
        <taxon>Tracheophyta</taxon>
        <taxon>Spermatophyta</taxon>
        <taxon>Magnoliopsida</taxon>
        <taxon>eudicotyledons</taxon>
        <taxon>Gunneridae</taxon>
        <taxon>Pentapetalae</taxon>
        <taxon>rosids</taxon>
        <taxon>fabids</taxon>
        <taxon>Rosales</taxon>
        <taxon>Rosaceae</taxon>
        <taxon>Amygdaloideae</taxon>
        <taxon>Amygdaleae</taxon>
        <taxon>Prunus</taxon>
    </lineage>
</organism>
<dbReference type="SUPFAM" id="SSF50475">
    <property type="entry name" value="FMN-binding split barrel"/>
    <property type="match status" value="1"/>
</dbReference>
<dbReference type="AlphaFoldDB" id="A0A314ZJE8"/>
<evidence type="ECO:0000313" key="1">
    <source>
        <dbReference type="EMBL" id="PQQ18513.1"/>
    </source>
</evidence>
<evidence type="ECO:0000313" key="2">
    <source>
        <dbReference type="Proteomes" id="UP000250321"/>
    </source>
</evidence>
<dbReference type="STRING" id="2094558.A0A314ZJE8"/>
<accession>A0A314ZJE8</accession>
<dbReference type="Gene3D" id="2.30.110.10">
    <property type="entry name" value="Electron Transport, Fmn-binding Protein, Chain A"/>
    <property type="match status" value="1"/>
</dbReference>
<reference evidence="1 2" key="1">
    <citation type="submission" date="2018-02" db="EMBL/GenBank/DDBJ databases">
        <title>Draft genome of wild Prunus yedoensis var. nudiflora.</title>
        <authorList>
            <person name="Baek S."/>
            <person name="Kim J.-H."/>
            <person name="Choi K."/>
            <person name="Kim G.-B."/>
            <person name="Cho A."/>
            <person name="Jang H."/>
            <person name="Shin C.-H."/>
            <person name="Yu H.-J."/>
            <person name="Mun J.-H."/>
        </authorList>
    </citation>
    <scope>NUCLEOTIDE SEQUENCE [LARGE SCALE GENOMIC DNA]</scope>
    <source>
        <strain evidence="2">cv. Jeju island</strain>
        <tissue evidence="1">Leaf</tissue>
    </source>
</reference>
<proteinExistence type="predicted"/>
<dbReference type="Proteomes" id="UP000250321">
    <property type="component" value="Unassembled WGS sequence"/>
</dbReference>
<protein>
    <recommendedName>
        <fullName evidence="3">DUF2470 domain-containing protein</fullName>
    </recommendedName>
</protein>
<dbReference type="InterPro" id="IPR012349">
    <property type="entry name" value="Split_barrel_FMN-bd"/>
</dbReference>
<dbReference type="EMBL" id="PJQY01000106">
    <property type="protein sequence ID" value="PQQ18513.1"/>
    <property type="molecule type" value="Genomic_DNA"/>
</dbReference>
<gene>
    <name evidence="1" type="ORF">Pyn_37697</name>
</gene>